<dbReference type="Gene3D" id="3.40.1650.10">
    <property type="entry name" value="RbsD-like domain"/>
    <property type="match status" value="1"/>
</dbReference>
<evidence type="ECO:0000256" key="3">
    <source>
        <dbReference type="ARBA" id="ARBA00036324"/>
    </source>
</evidence>
<reference evidence="5" key="1">
    <citation type="submission" date="2016-10" db="EMBL/GenBank/DDBJ databases">
        <authorList>
            <person name="Varghese N."/>
            <person name="Submissions S."/>
        </authorList>
    </citation>
    <scope>NUCLEOTIDE SEQUENCE [LARGE SCALE GENOMIC DNA]</scope>
    <source>
        <strain evidence="5">DSM 26894</strain>
    </source>
</reference>
<dbReference type="RefSeq" id="WP_092429117.1">
    <property type="nucleotide sequence ID" value="NZ_FNCL01000013.1"/>
</dbReference>
<evidence type="ECO:0000256" key="1">
    <source>
        <dbReference type="ARBA" id="ARBA00000223"/>
    </source>
</evidence>
<comment type="catalytic activity">
    <reaction evidence="1">
        <text>beta-D-ribopyranose = beta-D-ribofuranose</text>
        <dbReference type="Rhea" id="RHEA:25432"/>
        <dbReference type="ChEBI" id="CHEBI:27476"/>
        <dbReference type="ChEBI" id="CHEBI:47002"/>
        <dbReference type="EC" id="5.4.99.62"/>
    </reaction>
</comment>
<evidence type="ECO:0000256" key="2">
    <source>
        <dbReference type="ARBA" id="ARBA00023235"/>
    </source>
</evidence>
<dbReference type="EMBL" id="FOZW01000013">
    <property type="protein sequence ID" value="SFT17919.1"/>
    <property type="molecule type" value="Genomic_DNA"/>
</dbReference>
<dbReference type="GO" id="GO:0006004">
    <property type="term" value="P:fucose metabolic process"/>
    <property type="evidence" value="ECO:0007669"/>
    <property type="project" value="TreeGrafter"/>
</dbReference>
<proteinExistence type="predicted"/>
<dbReference type="PANTHER" id="PTHR31690:SF4">
    <property type="entry name" value="FUCOSE MUTAROTASE"/>
    <property type="match status" value="1"/>
</dbReference>
<dbReference type="STRING" id="311180.SAMN04488050_11360"/>
<dbReference type="InterPro" id="IPR007721">
    <property type="entry name" value="RbsD_FucU"/>
</dbReference>
<dbReference type="GO" id="GO:0062193">
    <property type="term" value="F:D-ribose pyranase activity"/>
    <property type="evidence" value="ECO:0007669"/>
    <property type="project" value="UniProtKB-EC"/>
</dbReference>
<dbReference type="GO" id="GO:0036373">
    <property type="term" value="F:L-fucose mutarotase activity"/>
    <property type="evidence" value="ECO:0007669"/>
    <property type="project" value="UniProtKB-EC"/>
</dbReference>
<dbReference type="PANTHER" id="PTHR31690">
    <property type="entry name" value="FUCOSE MUTAROTASE"/>
    <property type="match status" value="1"/>
</dbReference>
<evidence type="ECO:0000313" key="5">
    <source>
        <dbReference type="Proteomes" id="UP000199392"/>
    </source>
</evidence>
<accession>A0A1I6VW67</accession>
<dbReference type="Pfam" id="PF05025">
    <property type="entry name" value="RbsD_FucU"/>
    <property type="match status" value="1"/>
</dbReference>
<keyword evidence="2" id="KW-0413">Isomerase</keyword>
<organism evidence="4 5">
    <name type="scientific">Alloyangia pacifica</name>
    <dbReference type="NCBI Taxonomy" id="311180"/>
    <lineage>
        <taxon>Bacteria</taxon>
        <taxon>Pseudomonadati</taxon>
        <taxon>Pseudomonadota</taxon>
        <taxon>Alphaproteobacteria</taxon>
        <taxon>Rhodobacterales</taxon>
        <taxon>Roseobacteraceae</taxon>
        <taxon>Alloyangia</taxon>
    </lineage>
</organism>
<evidence type="ECO:0000313" key="4">
    <source>
        <dbReference type="EMBL" id="SFT17919.1"/>
    </source>
</evidence>
<dbReference type="OrthoDB" id="7947972at2"/>
<dbReference type="SUPFAM" id="SSF102546">
    <property type="entry name" value="RbsD-like"/>
    <property type="match status" value="1"/>
</dbReference>
<dbReference type="InterPro" id="IPR023750">
    <property type="entry name" value="RbsD-like_sf"/>
</dbReference>
<comment type="catalytic activity">
    <reaction evidence="3">
        <text>alpha-L-fucose = beta-L-fucose</text>
        <dbReference type="Rhea" id="RHEA:25580"/>
        <dbReference type="ChEBI" id="CHEBI:42548"/>
        <dbReference type="ChEBI" id="CHEBI:42589"/>
        <dbReference type="EC" id="5.1.3.29"/>
    </reaction>
</comment>
<keyword evidence="5" id="KW-1185">Reference proteome</keyword>
<protein>
    <submittedName>
        <fullName evidence="4">L-fucose mutarotase</fullName>
    </submittedName>
</protein>
<dbReference type="Proteomes" id="UP000199392">
    <property type="component" value="Unassembled WGS sequence"/>
</dbReference>
<dbReference type="InterPro" id="IPR050443">
    <property type="entry name" value="RbsD/FucU_mutarotase"/>
</dbReference>
<dbReference type="AlphaFoldDB" id="A0A1I6VW67"/>
<dbReference type="GO" id="GO:0042806">
    <property type="term" value="F:fucose binding"/>
    <property type="evidence" value="ECO:0007669"/>
    <property type="project" value="TreeGrafter"/>
</dbReference>
<name>A0A1I6VW67_9RHOB</name>
<gene>
    <name evidence="4" type="ORF">SAMN04488050_11360</name>
</gene>
<sequence>MLKTINPLLTGELLAILRDMGHGDEIVLVDANFPAARVAQRLVRLPGIGIDRAAEAVLSLFPLDDFVETPAAVMACPDGRPEIFDVFDQLLVTANEGPVQVQQVDRFDFYERTKQAYAVVATGERRLYANLILKKGVLRDDA</sequence>